<gene>
    <name evidence="2" type="ORF">QWZ14_17670</name>
</gene>
<evidence type="ECO:0000256" key="1">
    <source>
        <dbReference type="SAM" id="MobiDB-lite"/>
    </source>
</evidence>
<accession>A0ABT8A994</accession>
<name>A0ABT8A994_9PROT</name>
<dbReference type="EMBL" id="JAUFPN010000167">
    <property type="protein sequence ID" value="MDN3566201.1"/>
    <property type="molecule type" value="Genomic_DNA"/>
</dbReference>
<protein>
    <submittedName>
        <fullName evidence="2">Uncharacterized protein</fullName>
    </submittedName>
</protein>
<proteinExistence type="predicted"/>
<organism evidence="2 3">
    <name type="scientific">Paeniroseomonas aquatica</name>
    <dbReference type="NCBI Taxonomy" id="373043"/>
    <lineage>
        <taxon>Bacteria</taxon>
        <taxon>Pseudomonadati</taxon>
        <taxon>Pseudomonadota</taxon>
        <taxon>Alphaproteobacteria</taxon>
        <taxon>Acetobacterales</taxon>
        <taxon>Acetobacteraceae</taxon>
        <taxon>Paeniroseomonas</taxon>
    </lineage>
</organism>
<evidence type="ECO:0000313" key="2">
    <source>
        <dbReference type="EMBL" id="MDN3566201.1"/>
    </source>
</evidence>
<feature type="region of interest" description="Disordered" evidence="1">
    <location>
        <begin position="56"/>
        <end position="78"/>
    </location>
</feature>
<dbReference type="RefSeq" id="WP_290318102.1">
    <property type="nucleotide sequence ID" value="NZ_JAUFPN010000167.1"/>
</dbReference>
<keyword evidence="3" id="KW-1185">Reference proteome</keyword>
<sequence length="335" mass="34907">MIRARMPALLPVLARLPSAGRVRGFLAGLPQRGSRRLSEHLHRMADRLAGLPTGSLAAPALPGAGHPAPAPGQEAAGPAPSLAAARAAWTDRLWEDGYLLPGGAAEIQRLSGLLPLSPATTLLLVGRDAGGAAATIVAQRGAWVAAHQHDPQLAERMAARLRPIGRRVAILPWSPAAPAFRPQYHHHALALEPTAGGGSLATLAPALAAALTPEAQLVLLDLTLGAAAAAHRPALDRWLALEGRAGPPPAQPAAEAAIKAAGFQLHVAEDAGPRHCAAVTEGWARLIGAVRRQGQRTPRADALALITEAEVWLLRHRLLTAGAIGLVRWHATLRR</sequence>
<reference evidence="3" key="1">
    <citation type="journal article" date="2019" name="Int. J. Syst. Evol. Microbiol.">
        <title>The Global Catalogue of Microorganisms (GCM) 10K type strain sequencing project: providing services to taxonomists for standard genome sequencing and annotation.</title>
        <authorList>
            <consortium name="The Broad Institute Genomics Platform"/>
            <consortium name="The Broad Institute Genome Sequencing Center for Infectious Disease"/>
            <person name="Wu L."/>
            <person name="Ma J."/>
        </authorList>
    </citation>
    <scope>NUCLEOTIDE SEQUENCE [LARGE SCALE GENOMIC DNA]</scope>
    <source>
        <strain evidence="3">CECT 7131</strain>
    </source>
</reference>
<comment type="caution">
    <text evidence="2">The sequence shown here is derived from an EMBL/GenBank/DDBJ whole genome shotgun (WGS) entry which is preliminary data.</text>
</comment>
<dbReference type="Proteomes" id="UP001529369">
    <property type="component" value="Unassembled WGS sequence"/>
</dbReference>
<evidence type="ECO:0000313" key="3">
    <source>
        <dbReference type="Proteomes" id="UP001529369"/>
    </source>
</evidence>